<proteinExistence type="predicted"/>
<sequence length="134" mass="15017">MPCCKRRETCPGLLVKRHAGVSFIFQLVTEVYLEHQVRSLPIQMMSSVIQFRAGVAINQGSSEQSSPPFPDTVISFIRQANGMHESAPFYFQQKRRLLSLYDAKPSSLDTHCSVYSSFAFVPVLPVGYMEAAVQ</sequence>
<reference evidence="1" key="1">
    <citation type="submission" date="2014-11" db="EMBL/GenBank/DDBJ databases">
        <authorList>
            <person name="Amaro Gonzalez C."/>
        </authorList>
    </citation>
    <scope>NUCLEOTIDE SEQUENCE</scope>
</reference>
<organism evidence="1">
    <name type="scientific">Anguilla anguilla</name>
    <name type="common">European freshwater eel</name>
    <name type="synonym">Muraena anguilla</name>
    <dbReference type="NCBI Taxonomy" id="7936"/>
    <lineage>
        <taxon>Eukaryota</taxon>
        <taxon>Metazoa</taxon>
        <taxon>Chordata</taxon>
        <taxon>Craniata</taxon>
        <taxon>Vertebrata</taxon>
        <taxon>Euteleostomi</taxon>
        <taxon>Actinopterygii</taxon>
        <taxon>Neopterygii</taxon>
        <taxon>Teleostei</taxon>
        <taxon>Anguilliformes</taxon>
        <taxon>Anguillidae</taxon>
        <taxon>Anguilla</taxon>
    </lineage>
</organism>
<dbReference type="EMBL" id="GBXM01004726">
    <property type="protein sequence ID" value="JAI03852.1"/>
    <property type="molecule type" value="Transcribed_RNA"/>
</dbReference>
<evidence type="ECO:0000313" key="1">
    <source>
        <dbReference type="EMBL" id="JAI03852.1"/>
    </source>
</evidence>
<dbReference type="AlphaFoldDB" id="A0A0E9XN76"/>
<accession>A0A0E9XN76</accession>
<name>A0A0E9XN76_ANGAN</name>
<protein>
    <submittedName>
        <fullName evidence="1">Uncharacterized protein</fullName>
    </submittedName>
</protein>
<reference evidence="1" key="2">
    <citation type="journal article" date="2015" name="Fish Shellfish Immunol.">
        <title>Early steps in the European eel (Anguilla anguilla)-Vibrio vulnificus interaction in the gills: Role of the RtxA13 toxin.</title>
        <authorList>
            <person name="Callol A."/>
            <person name="Pajuelo D."/>
            <person name="Ebbesson L."/>
            <person name="Teles M."/>
            <person name="MacKenzie S."/>
            <person name="Amaro C."/>
        </authorList>
    </citation>
    <scope>NUCLEOTIDE SEQUENCE</scope>
</reference>